<feature type="transmembrane region" description="Helical" evidence="7">
    <location>
        <begin position="93"/>
        <end position="117"/>
    </location>
</feature>
<sequence>MILWKMSSDSMIVYKVSLSQEFEDMANASNHTLPIGDEDNIQFYGEELTRFADFYRPIHGYLSLAVCVFGIIANVLNIIVLTRKNMISATNSILTGMAVSDMCVIASYIPFAIHNFIRTETDEEVVNAYGWALFTLFHAHFTVICHTISIWLTVILAFWRYLAIRSPQNSKTWCSMKRAKYAIVDFSSIAIQNDELLQKLNFWMFSVLLKLIPCVLLTILSLALVRVLVEANKRKQRLLSSSIPMKNNTNNSLANNTTNTSPKNSTGGEKTRNSAQQSSDRTTKMLIAILIMFLVCEFPSGILALLSGIFGKIFFNNVYNKFGDLMDMLALINSAVNFVLYCLMSQQFRNTFTKLFCMKYETENMRQSYHLTQSFKDTTCNTA</sequence>
<evidence type="ECO:0000256" key="7">
    <source>
        <dbReference type="SAM" id="Phobius"/>
    </source>
</evidence>
<dbReference type="PANTHER" id="PTHR46273">
    <property type="entry name" value="MYOSUPPRESSIN RECEPTOR 1, ISOFORM B-RELATED"/>
    <property type="match status" value="1"/>
</dbReference>
<feature type="transmembrane region" description="Helical" evidence="7">
    <location>
        <begin position="137"/>
        <end position="159"/>
    </location>
</feature>
<dbReference type="GO" id="GO:0005886">
    <property type="term" value="C:plasma membrane"/>
    <property type="evidence" value="ECO:0007669"/>
    <property type="project" value="TreeGrafter"/>
</dbReference>
<evidence type="ECO:0000259" key="8">
    <source>
        <dbReference type="PROSITE" id="PS50262"/>
    </source>
</evidence>
<dbReference type="Proteomes" id="UP000759131">
    <property type="component" value="Unassembled WGS sequence"/>
</dbReference>
<dbReference type="PANTHER" id="PTHR46273:SF4">
    <property type="entry name" value="AT19640P"/>
    <property type="match status" value="1"/>
</dbReference>
<keyword evidence="4 7" id="KW-1133">Transmembrane helix</keyword>
<reference evidence="9" key="1">
    <citation type="submission" date="2020-11" db="EMBL/GenBank/DDBJ databases">
        <authorList>
            <person name="Tran Van P."/>
        </authorList>
    </citation>
    <scope>NUCLEOTIDE SEQUENCE</scope>
</reference>
<dbReference type="OrthoDB" id="5864054at2759"/>
<comment type="subcellular location">
    <subcellularLocation>
        <location evidence="1">Membrane</location>
    </subcellularLocation>
</comment>
<keyword evidence="10" id="KW-1185">Reference proteome</keyword>
<evidence type="ECO:0000256" key="1">
    <source>
        <dbReference type="ARBA" id="ARBA00004370"/>
    </source>
</evidence>
<dbReference type="AlphaFoldDB" id="A0A7R9KV58"/>
<evidence type="ECO:0000256" key="2">
    <source>
        <dbReference type="ARBA" id="ARBA00010663"/>
    </source>
</evidence>
<dbReference type="InterPro" id="IPR017452">
    <property type="entry name" value="GPCR_Rhodpsn_7TM"/>
</dbReference>
<evidence type="ECO:0000313" key="9">
    <source>
        <dbReference type="EMBL" id="CAD7630026.1"/>
    </source>
</evidence>
<feature type="transmembrane region" description="Helical" evidence="7">
    <location>
        <begin position="203"/>
        <end position="229"/>
    </location>
</feature>
<dbReference type="SUPFAM" id="SSF81321">
    <property type="entry name" value="Family A G protein-coupled receptor-like"/>
    <property type="match status" value="1"/>
</dbReference>
<dbReference type="GO" id="GO:0008528">
    <property type="term" value="F:G protein-coupled peptide receptor activity"/>
    <property type="evidence" value="ECO:0007669"/>
    <property type="project" value="InterPro"/>
</dbReference>
<dbReference type="CDD" id="cd14978">
    <property type="entry name" value="7tmA_FMRFamide_R-like"/>
    <property type="match status" value="1"/>
</dbReference>
<dbReference type="Gene3D" id="1.20.1070.10">
    <property type="entry name" value="Rhodopsin 7-helix transmembrane proteins"/>
    <property type="match status" value="2"/>
</dbReference>
<feature type="transmembrane region" description="Helical" evidence="7">
    <location>
        <begin position="325"/>
        <end position="344"/>
    </location>
</feature>
<comment type="similarity">
    <text evidence="2">Belongs to the G-protein coupled receptor 1 family.</text>
</comment>
<accession>A0A7R9KV58</accession>
<dbReference type="PROSITE" id="PS50262">
    <property type="entry name" value="G_PROTEIN_RECEP_F1_2"/>
    <property type="match status" value="1"/>
</dbReference>
<keyword evidence="5 7" id="KW-0472">Membrane</keyword>
<name>A0A7R9KV58_9ACAR</name>
<feature type="transmembrane region" description="Helical" evidence="7">
    <location>
        <begin position="286"/>
        <end position="313"/>
    </location>
</feature>
<dbReference type="InterPro" id="IPR053219">
    <property type="entry name" value="GPCR_Dmsr-1"/>
</dbReference>
<feature type="domain" description="G-protein coupled receptors family 1 profile" evidence="8">
    <location>
        <begin position="73"/>
        <end position="341"/>
    </location>
</feature>
<evidence type="ECO:0000256" key="5">
    <source>
        <dbReference type="ARBA" id="ARBA00023136"/>
    </source>
</evidence>
<organism evidence="9">
    <name type="scientific">Medioppia subpectinata</name>
    <dbReference type="NCBI Taxonomy" id="1979941"/>
    <lineage>
        <taxon>Eukaryota</taxon>
        <taxon>Metazoa</taxon>
        <taxon>Ecdysozoa</taxon>
        <taxon>Arthropoda</taxon>
        <taxon>Chelicerata</taxon>
        <taxon>Arachnida</taxon>
        <taxon>Acari</taxon>
        <taxon>Acariformes</taxon>
        <taxon>Sarcoptiformes</taxon>
        <taxon>Oribatida</taxon>
        <taxon>Brachypylina</taxon>
        <taxon>Oppioidea</taxon>
        <taxon>Oppiidae</taxon>
        <taxon>Medioppia</taxon>
    </lineage>
</organism>
<evidence type="ECO:0000256" key="6">
    <source>
        <dbReference type="SAM" id="MobiDB-lite"/>
    </source>
</evidence>
<feature type="compositionally biased region" description="Low complexity" evidence="6">
    <location>
        <begin position="247"/>
        <end position="266"/>
    </location>
</feature>
<feature type="transmembrane region" description="Helical" evidence="7">
    <location>
        <begin position="58"/>
        <end position="81"/>
    </location>
</feature>
<dbReference type="EMBL" id="OC862213">
    <property type="protein sequence ID" value="CAD7630026.1"/>
    <property type="molecule type" value="Genomic_DNA"/>
</dbReference>
<dbReference type="Pfam" id="PF10324">
    <property type="entry name" value="7TM_GPCR_Srw"/>
    <property type="match status" value="3"/>
</dbReference>
<protein>
    <recommendedName>
        <fullName evidence="8">G-protein coupled receptors family 1 profile domain-containing protein</fullName>
    </recommendedName>
</protein>
<feature type="region of interest" description="Disordered" evidence="6">
    <location>
        <begin position="243"/>
        <end position="279"/>
    </location>
</feature>
<keyword evidence="3 7" id="KW-0812">Transmembrane</keyword>
<gene>
    <name evidence="9" type="ORF">OSB1V03_LOCUS10440</name>
</gene>
<dbReference type="InterPro" id="IPR019427">
    <property type="entry name" value="7TM_GPCR_serpentine_rcpt_Srw"/>
</dbReference>
<evidence type="ECO:0000256" key="3">
    <source>
        <dbReference type="ARBA" id="ARBA00022692"/>
    </source>
</evidence>
<dbReference type="EMBL" id="CAJPIZ010007638">
    <property type="protein sequence ID" value="CAG2110456.1"/>
    <property type="molecule type" value="Genomic_DNA"/>
</dbReference>
<dbReference type="PRINTS" id="PR00237">
    <property type="entry name" value="GPCRRHODOPSN"/>
</dbReference>
<evidence type="ECO:0000313" key="10">
    <source>
        <dbReference type="Proteomes" id="UP000759131"/>
    </source>
</evidence>
<proteinExistence type="inferred from homology"/>
<evidence type="ECO:0000256" key="4">
    <source>
        <dbReference type="ARBA" id="ARBA00022989"/>
    </source>
</evidence>
<dbReference type="InterPro" id="IPR000276">
    <property type="entry name" value="GPCR_Rhodpsn"/>
</dbReference>
<feature type="non-terminal residue" evidence="9">
    <location>
        <position position="383"/>
    </location>
</feature>